<organism evidence="3 4">
    <name type="scientific">Ciceribacter naphthalenivorans</name>
    <dbReference type="NCBI Taxonomy" id="1118451"/>
    <lineage>
        <taxon>Bacteria</taxon>
        <taxon>Pseudomonadati</taxon>
        <taxon>Pseudomonadota</taxon>
        <taxon>Alphaproteobacteria</taxon>
        <taxon>Hyphomicrobiales</taxon>
        <taxon>Rhizobiaceae</taxon>
        <taxon>Ciceribacter</taxon>
    </lineage>
</organism>
<reference evidence="3 4" key="1">
    <citation type="submission" date="2019-07" db="EMBL/GenBank/DDBJ databases">
        <title>Whole genome shotgun sequence of Rhizobium naphthalenivorans NBRC 107585.</title>
        <authorList>
            <person name="Hosoyama A."/>
            <person name="Uohara A."/>
            <person name="Ohji S."/>
            <person name="Ichikawa N."/>
        </authorList>
    </citation>
    <scope>NUCLEOTIDE SEQUENCE [LARGE SCALE GENOMIC DNA]</scope>
    <source>
        <strain evidence="3 4">NBRC 107585</strain>
    </source>
</reference>
<dbReference type="InterPro" id="IPR020065">
    <property type="entry name" value="Conjugal_tfr_protein_TrbK"/>
</dbReference>
<accession>A0A512HKF7</accession>
<dbReference type="AlphaFoldDB" id="A0A512HKF7"/>
<dbReference type="Proteomes" id="UP000321717">
    <property type="component" value="Unassembled WGS sequence"/>
</dbReference>
<feature type="region of interest" description="Disordered" evidence="1">
    <location>
        <begin position="30"/>
        <end position="72"/>
    </location>
</feature>
<gene>
    <name evidence="3" type="primary">trbK</name>
    <name evidence="3" type="ORF">RNA01_28530</name>
</gene>
<dbReference type="NCBIfam" id="TIGR04361">
    <property type="entry name" value="TrbK_Ti"/>
    <property type="match status" value="1"/>
</dbReference>
<name>A0A512HKF7_9HYPH</name>
<evidence type="ECO:0000313" key="3">
    <source>
        <dbReference type="EMBL" id="GEO85921.1"/>
    </source>
</evidence>
<feature type="domain" description="Type IV conjugative transfer protein TrbJ/K C-terminal" evidence="2">
    <location>
        <begin position="1"/>
        <end position="72"/>
    </location>
</feature>
<dbReference type="OrthoDB" id="8117029at2"/>
<keyword evidence="4" id="KW-1185">Reference proteome</keyword>
<sequence length="72" mass="7770">MSPRLIIAVALAGIVVVGAGVSWMLMQPRPAASGAGSMHPASDAARREHQEKFFSGDPERNIRGGQEMKPRW</sequence>
<evidence type="ECO:0000259" key="2">
    <source>
        <dbReference type="Pfam" id="PF10907"/>
    </source>
</evidence>
<dbReference type="Pfam" id="PF10907">
    <property type="entry name" value="DUF2749"/>
    <property type="match status" value="1"/>
</dbReference>
<proteinExistence type="predicted"/>
<dbReference type="InterPro" id="IPR024475">
    <property type="entry name" value="TrbJ/K_C"/>
</dbReference>
<evidence type="ECO:0000256" key="1">
    <source>
        <dbReference type="SAM" id="MobiDB-lite"/>
    </source>
</evidence>
<dbReference type="EMBL" id="BJZP01000014">
    <property type="protein sequence ID" value="GEO85921.1"/>
    <property type="molecule type" value="Genomic_DNA"/>
</dbReference>
<feature type="compositionally biased region" description="Basic and acidic residues" evidence="1">
    <location>
        <begin position="44"/>
        <end position="72"/>
    </location>
</feature>
<dbReference type="RefSeq" id="WP_147180889.1">
    <property type="nucleotide sequence ID" value="NZ_BJZP01000014.1"/>
</dbReference>
<comment type="caution">
    <text evidence="3">The sequence shown here is derived from an EMBL/GenBank/DDBJ whole genome shotgun (WGS) entry which is preliminary data.</text>
</comment>
<evidence type="ECO:0000313" key="4">
    <source>
        <dbReference type="Proteomes" id="UP000321717"/>
    </source>
</evidence>
<protein>
    <submittedName>
        <fullName evidence="3">Entry exclusion protein TrbK</fullName>
    </submittedName>
</protein>